<evidence type="ECO:0000256" key="1">
    <source>
        <dbReference type="SAM" id="MobiDB-lite"/>
    </source>
</evidence>
<dbReference type="Proteomes" id="UP000028933">
    <property type="component" value="Chromosome"/>
</dbReference>
<dbReference type="AlphaFoldDB" id="A0A077EDY5"/>
<evidence type="ECO:0000313" key="4">
    <source>
        <dbReference type="Proteomes" id="UP000028933"/>
    </source>
</evidence>
<dbReference type="EMBL" id="CP007547">
    <property type="protein sequence ID" value="AIL44384.1"/>
    <property type="molecule type" value="Genomic_DNA"/>
</dbReference>
<reference evidence="3" key="2">
    <citation type="journal article" date="2015" name="Genome Biol. Evol.">
        <title>Complete Genome Sequence and Transcriptomic Analysis of the Novel Pathogen Elizabethkingia anophelis in Response to Oxidative Stress.</title>
        <authorList>
            <person name="Li Y."/>
            <person name="Liu Y."/>
            <person name="Chew S.C."/>
            <person name="Tay M."/>
            <person name="Salido M.M."/>
            <person name="Teo J."/>
            <person name="Lauro F.M."/>
            <person name="Givskov M."/>
            <person name="Yang L."/>
        </authorList>
    </citation>
    <scope>NUCLEOTIDE SEQUENCE</scope>
    <source>
        <strain evidence="3">NUHP1</strain>
    </source>
</reference>
<dbReference type="HOGENOM" id="CLU_1683807_0_0_10"/>
<keyword evidence="2" id="KW-0472">Membrane</keyword>
<feature type="transmembrane region" description="Helical" evidence="2">
    <location>
        <begin position="6"/>
        <end position="25"/>
    </location>
</feature>
<sequence>MEKIVIIITVLYLLYYGGNIIYDLFLKKEIIVITDETEEFTLSDFADQNKEEVQGVGIEDVENLNTPKSFTANSEVISIKDDSPEERPDMDRWREKFEAEENIDQYDSHPQAPITNPKEEKPISKSTDWKKMLNLAETSVQVIANNNGHKVYQSTM</sequence>
<gene>
    <name evidence="3" type="ORF">BD94_0609</name>
</gene>
<organism evidence="3 4">
    <name type="scientific">Elizabethkingia anophelis NUHP1</name>
    <dbReference type="NCBI Taxonomy" id="1338011"/>
    <lineage>
        <taxon>Bacteria</taxon>
        <taxon>Pseudomonadati</taxon>
        <taxon>Bacteroidota</taxon>
        <taxon>Flavobacteriia</taxon>
        <taxon>Flavobacteriales</taxon>
        <taxon>Weeksellaceae</taxon>
        <taxon>Elizabethkingia</taxon>
    </lineage>
</organism>
<name>A0A077EDY5_9FLAO</name>
<dbReference type="RefSeq" id="WP_024564582.1">
    <property type="nucleotide sequence ID" value="NZ_CP007547.1"/>
</dbReference>
<feature type="region of interest" description="Disordered" evidence="1">
    <location>
        <begin position="99"/>
        <end position="123"/>
    </location>
</feature>
<dbReference type="eggNOG" id="ENOG50349EM">
    <property type="taxonomic scope" value="Bacteria"/>
</dbReference>
<keyword evidence="2" id="KW-0812">Transmembrane</keyword>
<evidence type="ECO:0000256" key="2">
    <source>
        <dbReference type="SAM" id="Phobius"/>
    </source>
</evidence>
<dbReference type="KEGG" id="eao:BD94_0609"/>
<accession>A0A077EDY5</accession>
<protein>
    <submittedName>
        <fullName evidence="3">Uncharacterized protein</fullName>
    </submittedName>
</protein>
<evidence type="ECO:0000313" key="3">
    <source>
        <dbReference type="EMBL" id="AIL44384.1"/>
    </source>
</evidence>
<keyword evidence="2" id="KW-1133">Transmembrane helix</keyword>
<proteinExistence type="predicted"/>
<dbReference type="STRING" id="1338011.BD94_0609"/>
<reference evidence="3" key="1">
    <citation type="journal article" date="2013" name="Lancet">
        <title>First case of E anophelis outbreak in an intensive-care unit.</title>
        <authorList>
            <person name="Teo J."/>
            <person name="Tan S.Y."/>
            <person name="Tay M."/>
            <person name="Ding Y."/>
            <person name="Kjelleberg S."/>
            <person name="Givskov M."/>
            <person name="Lin R.T."/>
            <person name="Yang L."/>
        </authorList>
    </citation>
    <scope>NUCLEOTIDE SEQUENCE [LARGE SCALE GENOMIC DNA]</scope>
    <source>
        <strain evidence="3">NUHP1</strain>
    </source>
</reference>